<feature type="compositionally biased region" description="Pro residues" evidence="1">
    <location>
        <begin position="67"/>
        <end position="87"/>
    </location>
</feature>
<evidence type="ECO:0000256" key="2">
    <source>
        <dbReference type="SAM" id="Phobius"/>
    </source>
</evidence>
<evidence type="ECO:0000313" key="4">
    <source>
        <dbReference type="Proteomes" id="UP000321617"/>
    </source>
</evidence>
<dbReference type="AlphaFoldDB" id="A0A562VA82"/>
<keyword evidence="4" id="KW-1185">Reference proteome</keyword>
<name>A0A562VA82_9ACTN</name>
<feature type="transmembrane region" description="Helical" evidence="2">
    <location>
        <begin position="12"/>
        <end position="36"/>
    </location>
</feature>
<proteinExistence type="predicted"/>
<reference evidence="3 4" key="1">
    <citation type="journal article" date="2013" name="Stand. Genomic Sci.">
        <title>Genomic Encyclopedia of Type Strains, Phase I: The one thousand microbial genomes (KMG-I) project.</title>
        <authorList>
            <person name="Kyrpides N.C."/>
            <person name="Woyke T."/>
            <person name="Eisen J.A."/>
            <person name="Garrity G."/>
            <person name="Lilburn T.G."/>
            <person name="Beck B.J."/>
            <person name="Whitman W.B."/>
            <person name="Hugenholtz P."/>
            <person name="Klenk H.P."/>
        </authorList>
    </citation>
    <scope>NUCLEOTIDE SEQUENCE [LARGE SCALE GENOMIC DNA]</scope>
    <source>
        <strain evidence="3 4">DSM 45044</strain>
    </source>
</reference>
<evidence type="ECO:0000313" key="3">
    <source>
        <dbReference type="EMBL" id="TWJ14758.1"/>
    </source>
</evidence>
<keyword evidence="2" id="KW-0472">Membrane</keyword>
<dbReference type="RefSeq" id="WP_147132330.1">
    <property type="nucleotide sequence ID" value="NZ_BAABIJ010000001.1"/>
</dbReference>
<dbReference type="Proteomes" id="UP000321617">
    <property type="component" value="Unassembled WGS sequence"/>
</dbReference>
<dbReference type="EMBL" id="VLLL01000005">
    <property type="protein sequence ID" value="TWJ14758.1"/>
    <property type="molecule type" value="Genomic_DNA"/>
</dbReference>
<organism evidence="3 4">
    <name type="scientific">Stackebrandtia albiflava</name>
    <dbReference type="NCBI Taxonomy" id="406432"/>
    <lineage>
        <taxon>Bacteria</taxon>
        <taxon>Bacillati</taxon>
        <taxon>Actinomycetota</taxon>
        <taxon>Actinomycetes</taxon>
        <taxon>Glycomycetales</taxon>
        <taxon>Glycomycetaceae</taxon>
        <taxon>Stackebrandtia</taxon>
    </lineage>
</organism>
<comment type="caution">
    <text evidence="3">The sequence shown here is derived from an EMBL/GenBank/DDBJ whole genome shotgun (WGS) entry which is preliminary data.</text>
</comment>
<accession>A0A562VA82</accession>
<sequence length="93" mass="9533">METNANDASADLTWLWVTGLGAVAIAALVLAIVALVNARRSAKAARQATATAQWAVAELHRLTGSGGPPPPFQAPPPAPHQAQPPPGTVDRPL</sequence>
<protein>
    <submittedName>
        <fullName evidence="3">Uncharacterized protein</fullName>
    </submittedName>
</protein>
<keyword evidence="2" id="KW-0812">Transmembrane</keyword>
<evidence type="ECO:0000256" key="1">
    <source>
        <dbReference type="SAM" id="MobiDB-lite"/>
    </source>
</evidence>
<gene>
    <name evidence="3" type="ORF">LX16_0448</name>
</gene>
<feature type="region of interest" description="Disordered" evidence="1">
    <location>
        <begin position="60"/>
        <end position="93"/>
    </location>
</feature>
<keyword evidence="2" id="KW-1133">Transmembrane helix</keyword>